<keyword evidence="2" id="KW-1185">Reference proteome</keyword>
<gene>
    <name evidence="1" type="ORF">GCM10009838_34570</name>
</gene>
<name>A0ABN2RP50_9ACTN</name>
<protein>
    <submittedName>
        <fullName evidence="1">Uncharacterized protein</fullName>
    </submittedName>
</protein>
<evidence type="ECO:0000313" key="1">
    <source>
        <dbReference type="EMBL" id="GAA1972167.1"/>
    </source>
</evidence>
<dbReference type="EMBL" id="BAAAQM010000018">
    <property type="protein sequence ID" value="GAA1972167.1"/>
    <property type="molecule type" value="Genomic_DNA"/>
</dbReference>
<proteinExistence type="predicted"/>
<organism evidence="1 2">
    <name type="scientific">Catenulispora subtropica</name>
    <dbReference type="NCBI Taxonomy" id="450798"/>
    <lineage>
        <taxon>Bacteria</taxon>
        <taxon>Bacillati</taxon>
        <taxon>Actinomycetota</taxon>
        <taxon>Actinomycetes</taxon>
        <taxon>Catenulisporales</taxon>
        <taxon>Catenulisporaceae</taxon>
        <taxon>Catenulispora</taxon>
    </lineage>
</organism>
<reference evidence="1 2" key="1">
    <citation type="journal article" date="2019" name="Int. J. Syst. Evol. Microbiol.">
        <title>The Global Catalogue of Microorganisms (GCM) 10K type strain sequencing project: providing services to taxonomists for standard genome sequencing and annotation.</title>
        <authorList>
            <consortium name="The Broad Institute Genomics Platform"/>
            <consortium name="The Broad Institute Genome Sequencing Center for Infectious Disease"/>
            <person name="Wu L."/>
            <person name="Ma J."/>
        </authorList>
    </citation>
    <scope>NUCLEOTIDE SEQUENCE [LARGE SCALE GENOMIC DNA]</scope>
    <source>
        <strain evidence="1 2">JCM 16013</strain>
    </source>
</reference>
<dbReference type="RefSeq" id="WP_344658059.1">
    <property type="nucleotide sequence ID" value="NZ_BAAAQM010000018.1"/>
</dbReference>
<evidence type="ECO:0000313" key="2">
    <source>
        <dbReference type="Proteomes" id="UP001499854"/>
    </source>
</evidence>
<accession>A0ABN2RP50</accession>
<comment type="caution">
    <text evidence="1">The sequence shown here is derived from an EMBL/GenBank/DDBJ whole genome shotgun (WGS) entry which is preliminary data.</text>
</comment>
<dbReference type="Proteomes" id="UP001499854">
    <property type="component" value="Unassembled WGS sequence"/>
</dbReference>
<sequence>MAYSVRITRIGYDGASAVYEWESTNGPSGHVGLDVRTATFRPVDATGAPIGTMSFRKGDGDVSNPEAGAVTDFLTVVSGIIKRWKEAEPPETAHQYFG</sequence>